<keyword evidence="8" id="KW-0675">Receptor</keyword>
<evidence type="ECO:0000256" key="2">
    <source>
        <dbReference type="ARBA" id="ARBA00022475"/>
    </source>
</evidence>
<feature type="transmembrane region" description="Helical" evidence="10">
    <location>
        <begin position="236"/>
        <end position="253"/>
    </location>
</feature>
<keyword evidence="7 10" id="KW-0472">Membrane</keyword>
<keyword evidence="6 10" id="KW-1133">Transmembrane helix</keyword>
<feature type="transmembrane region" description="Helical" evidence="10">
    <location>
        <begin position="319"/>
        <end position="343"/>
    </location>
</feature>
<dbReference type="AlphaFoldDB" id="A0A0C9QMT2"/>
<keyword evidence="4 10" id="KW-0812">Transmembrane</keyword>
<evidence type="ECO:0000256" key="5">
    <source>
        <dbReference type="ARBA" id="ARBA00022725"/>
    </source>
</evidence>
<dbReference type="PANTHER" id="PTHR21137:SF35">
    <property type="entry name" value="ODORANT RECEPTOR 19A-RELATED"/>
    <property type="match status" value="1"/>
</dbReference>
<keyword evidence="5" id="KW-0552">Olfaction</keyword>
<evidence type="ECO:0000256" key="9">
    <source>
        <dbReference type="ARBA" id="ARBA00023224"/>
    </source>
</evidence>
<evidence type="ECO:0000256" key="7">
    <source>
        <dbReference type="ARBA" id="ARBA00023136"/>
    </source>
</evidence>
<dbReference type="Pfam" id="PF02949">
    <property type="entry name" value="7tm_6"/>
    <property type="match status" value="1"/>
</dbReference>
<feature type="transmembrane region" description="Helical" evidence="10">
    <location>
        <begin position="184"/>
        <end position="201"/>
    </location>
</feature>
<dbReference type="GO" id="GO:0004984">
    <property type="term" value="F:olfactory receptor activity"/>
    <property type="evidence" value="ECO:0007669"/>
    <property type="project" value="InterPro"/>
</dbReference>
<dbReference type="GO" id="GO:0005549">
    <property type="term" value="F:odorant binding"/>
    <property type="evidence" value="ECO:0007669"/>
    <property type="project" value="InterPro"/>
</dbReference>
<dbReference type="GO" id="GO:0005886">
    <property type="term" value="C:plasma membrane"/>
    <property type="evidence" value="ECO:0007669"/>
    <property type="project" value="UniProtKB-SubCell"/>
</dbReference>
<keyword evidence="3" id="KW-0716">Sensory transduction</keyword>
<evidence type="ECO:0000313" key="11">
    <source>
        <dbReference type="EMBL" id="JAG74576.1"/>
    </source>
</evidence>
<feature type="transmembrane region" description="Helical" evidence="10">
    <location>
        <begin position="260"/>
        <end position="280"/>
    </location>
</feature>
<evidence type="ECO:0000256" key="3">
    <source>
        <dbReference type="ARBA" id="ARBA00022606"/>
    </source>
</evidence>
<dbReference type="EMBL" id="GBYB01004809">
    <property type="protein sequence ID" value="JAG74576.1"/>
    <property type="molecule type" value="Transcribed_RNA"/>
</dbReference>
<keyword evidence="2" id="KW-1003">Cell membrane</keyword>
<dbReference type="GO" id="GO:0007165">
    <property type="term" value="P:signal transduction"/>
    <property type="evidence" value="ECO:0007669"/>
    <property type="project" value="UniProtKB-KW"/>
</dbReference>
<reference evidence="11" key="1">
    <citation type="submission" date="2015-01" db="EMBL/GenBank/DDBJ databases">
        <title>Transcriptome Assembly of Fopius arisanus.</title>
        <authorList>
            <person name="Geib S."/>
        </authorList>
    </citation>
    <scope>NUCLEOTIDE SEQUENCE</scope>
</reference>
<feature type="transmembrane region" description="Helical" evidence="10">
    <location>
        <begin position="28"/>
        <end position="48"/>
    </location>
</feature>
<comment type="subcellular location">
    <subcellularLocation>
        <location evidence="1">Cell membrane</location>
        <topology evidence="1">Multi-pass membrane protein</topology>
    </subcellularLocation>
</comment>
<proteinExistence type="predicted"/>
<dbReference type="InterPro" id="IPR004117">
    <property type="entry name" value="7tm6_olfct_rcpt"/>
</dbReference>
<organism evidence="11">
    <name type="scientific">Fopius arisanus</name>
    <dbReference type="NCBI Taxonomy" id="64838"/>
    <lineage>
        <taxon>Eukaryota</taxon>
        <taxon>Metazoa</taxon>
        <taxon>Ecdysozoa</taxon>
        <taxon>Arthropoda</taxon>
        <taxon>Hexapoda</taxon>
        <taxon>Insecta</taxon>
        <taxon>Pterygota</taxon>
        <taxon>Neoptera</taxon>
        <taxon>Endopterygota</taxon>
        <taxon>Hymenoptera</taxon>
        <taxon>Apocrita</taxon>
        <taxon>Ichneumonoidea</taxon>
        <taxon>Braconidae</taxon>
        <taxon>Opiinae</taxon>
        <taxon>Fopius</taxon>
    </lineage>
</organism>
<gene>
    <name evidence="11" type="primary">Or63a</name>
    <name evidence="11" type="ORF">g.9902</name>
</gene>
<protein>
    <submittedName>
        <fullName evidence="11">Or63a protein</fullName>
    </submittedName>
</protein>
<evidence type="ECO:0000256" key="8">
    <source>
        <dbReference type="ARBA" id="ARBA00023170"/>
    </source>
</evidence>
<dbReference type="PANTHER" id="PTHR21137">
    <property type="entry name" value="ODORANT RECEPTOR"/>
    <property type="match status" value="1"/>
</dbReference>
<keyword evidence="9" id="KW-0807">Transducer</keyword>
<feature type="non-terminal residue" evidence="11">
    <location>
        <position position="1"/>
    </location>
</feature>
<evidence type="ECO:0000256" key="4">
    <source>
        <dbReference type="ARBA" id="ARBA00022692"/>
    </source>
</evidence>
<sequence length="446" mass="50971">NFTLPFPFPEATLYYSYKVTFFSHNVKIILSSPDVVFILKVVILYVALLRDEYRSYIRIVIVKMDFWDQNYFRLAKITSCIVGQWPNQSVKELILTRGLLLTLTIIQLIPRIRAVVLHSDDPQIVFDASGPFMIDTILVIKIINNCYNFKKMKTLLSKVKENWTIFSKDEMQVLHEYTAAGRRVSMIYLVSLFCGAVVFATEPLQLRLIHTFIKTNASLPLFPMPVDYGSIDVDKYYWGLFSLAEITTCLIVIGILSCDLLFFIYAYHACGLFATLGYTIEHLPSDRDPNSSRGIRHVKRCVQIHHRATEFANELAGLYIYNFLAVIGLNMIIISITGVQTVVHLDATEKIVQYGSLTITQLGHLFMECLLGQRLMDHSLSIQEHIGNAEWYYSSVKSQKMLSLLLMRSQLPCTLTAGKFLIMNLETFNLIVRTSASYFTVLLATQ</sequence>
<evidence type="ECO:0000256" key="1">
    <source>
        <dbReference type="ARBA" id="ARBA00004651"/>
    </source>
</evidence>
<name>A0A0C9QMT2_9HYME</name>
<evidence type="ECO:0000256" key="6">
    <source>
        <dbReference type="ARBA" id="ARBA00022989"/>
    </source>
</evidence>
<accession>A0A0C9QMT2</accession>
<evidence type="ECO:0000256" key="10">
    <source>
        <dbReference type="SAM" id="Phobius"/>
    </source>
</evidence>